<protein>
    <submittedName>
        <fullName evidence="1">Uncharacterized protein</fullName>
    </submittedName>
</protein>
<sequence>MIYLNNILWDKDKELFEENRRLIKDRIDSLDKLGSDEIYGLFILIYSSSKGDYSVEYIERVIEDCFKNIPVRNYLSKYMSAAYCDLLKVALSFLVRAGYYELAEKRCKETLKLFNENPLLINRAAFSKEVVAIMATLYLRQNKEEGVILANKILKYEDIVAEITGDSYYRQVRDVTYEAYCKVNNTGIDIEF</sequence>
<gene>
    <name evidence="1" type="ORF">HMPREF0428_00137</name>
</gene>
<comment type="caution">
    <text evidence="1">The sequence shown here is derived from an EMBL/GenBank/DDBJ whole genome shotgun (WGS) entry which is preliminary data.</text>
</comment>
<name>A0AA87DSH7_9BACL</name>
<reference evidence="1 2" key="1">
    <citation type="submission" date="2011-03" db="EMBL/GenBank/DDBJ databases">
        <title>The Genome Sequence of Gemella haemolysans M341.</title>
        <authorList>
            <consortium name="The Broad Institute Genome Sequencing Platform"/>
            <consortium name="The Broad Institute Genome Sequencing Center for Infectious Disease"/>
            <person name="Earl A."/>
            <person name="Ward D."/>
            <person name="Feldgarden M."/>
            <person name="Gevers D."/>
            <person name="Sibley C.D."/>
            <person name="Field T.R."/>
            <person name="Grinwis M."/>
            <person name="Eshaghurshan C.S."/>
            <person name="Surette M.G."/>
            <person name="Young S.K."/>
            <person name="Zeng Q."/>
            <person name="Gargeya S."/>
            <person name="Fitzgerald M."/>
            <person name="Haas B."/>
            <person name="Abouelleil A."/>
            <person name="Alvarado L."/>
            <person name="Arachchi H.M."/>
            <person name="Berlin A."/>
            <person name="Brown A."/>
            <person name="Chapman S.B."/>
            <person name="Chen Z."/>
            <person name="Dunbar C."/>
            <person name="Freedman E."/>
            <person name="Gearin G."/>
            <person name="Gellesch M."/>
            <person name="Goldberg J."/>
            <person name="Griggs A."/>
            <person name="Gujja S."/>
            <person name="Heilman E.R."/>
            <person name="Heiman D."/>
            <person name="Howarth C."/>
            <person name="Larson L."/>
            <person name="Lui A."/>
            <person name="MacDonald P.J.P."/>
            <person name="Mehta T."/>
            <person name="Montmayeur A."/>
            <person name="Murphy C."/>
            <person name="Neiman D."/>
            <person name="Pearson M."/>
            <person name="Priest M."/>
            <person name="Roberts A."/>
            <person name="Saif S."/>
            <person name="Shea T."/>
            <person name="Shenoy N."/>
            <person name="Sisk P."/>
            <person name="Stolte C."/>
            <person name="Sykes S."/>
            <person name="White J."/>
            <person name="Yandava C."/>
            <person name="Wortman J."/>
            <person name="Nusbaum C."/>
            <person name="Birren B."/>
        </authorList>
    </citation>
    <scope>NUCLEOTIDE SEQUENCE [LARGE SCALE GENOMIC DNA]</scope>
    <source>
        <strain evidence="1 2">M341</strain>
    </source>
</reference>
<evidence type="ECO:0000313" key="1">
    <source>
        <dbReference type="EMBL" id="EGF87262.1"/>
    </source>
</evidence>
<dbReference type="RefSeq" id="WP_003145946.1">
    <property type="nucleotide sequence ID" value="NZ_GL883582.1"/>
</dbReference>
<organism evidence="1 2">
    <name type="scientific">Gemella haemolysans M341</name>
    <dbReference type="NCBI Taxonomy" id="562981"/>
    <lineage>
        <taxon>Bacteria</taxon>
        <taxon>Bacillati</taxon>
        <taxon>Bacillota</taxon>
        <taxon>Bacilli</taxon>
        <taxon>Bacillales</taxon>
        <taxon>Gemellaceae</taxon>
        <taxon>Gemella</taxon>
    </lineage>
</organism>
<dbReference type="EMBL" id="ACRO01000003">
    <property type="protein sequence ID" value="EGF87262.1"/>
    <property type="molecule type" value="Genomic_DNA"/>
</dbReference>
<proteinExistence type="predicted"/>
<evidence type="ECO:0000313" key="2">
    <source>
        <dbReference type="Proteomes" id="UP000004773"/>
    </source>
</evidence>
<dbReference type="Proteomes" id="UP000004773">
    <property type="component" value="Unassembled WGS sequence"/>
</dbReference>
<dbReference type="AlphaFoldDB" id="A0AA87DSH7"/>
<accession>A0AA87DSH7</accession>